<name>A0A183GLC9_HELPZ</name>
<keyword evidence="4" id="KW-1185">Reference proteome</keyword>
<feature type="region of interest" description="Disordered" evidence="1">
    <location>
        <begin position="27"/>
        <end position="52"/>
    </location>
</feature>
<dbReference type="AlphaFoldDB" id="A0A183GLC9"/>
<accession>A0A3P8CGH0</accession>
<sequence length="143" mass="15908">MRTRTLLVVAVCALLLVSTFECKKQNKDSKNKKSKEGKSYKEKKADVKPEKQKEQKMIELALAASLSRATVLQWILLGRGARSPPNFRLGPCDSVSDLGTSTKLGSPETFAHFRDSCHSERNLDSPLRDTVRVFILLSYGPGL</sequence>
<dbReference type="WBParaSite" id="HPBE_0002349901-mRNA-1">
    <property type="protein sequence ID" value="HPBE_0002349901-mRNA-1"/>
    <property type="gene ID" value="HPBE_0002349901"/>
</dbReference>
<reference evidence="3 4" key="1">
    <citation type="submission" date="2018-11" db="EMBL/GenBank/DDBJ databases">
        <authorList>
            <consortium name="Pathogen Informatics"/>
        </authorList>
    </citation>
    <scope>NUCLEOTIDE SEQUENCE [LARGE SCALE GENOMIC DNA]</scope>
</reference>
<evidence type="ECO:0000313" key="3">
    <source>
        <dbReference type="EMBL" id="VDP39177.1"/>
    </source>
</evidence>
<organism evidence="4 5">
    <name type="scientific">Heligmosomoides polygyrus</name>
    <name type="common">Parasitic roundworm</name>
    <dbReference type="NCBI Taxonomy" id="6339"/>
    <lineage>
        <taxon>Eukaryota</taxon>
        <taxon>Metazoa</taxon>
        <taxon>Ecdysozoa</taxon>
        <taxon>Nematoda</taxon>
        <taxon>Chromadorea</taxon>
        <taxon>Rhabditida</taxon>
        <taxon>Rhabditina</taxon>
        <taxon>Rhabditomorpha</taxon>
        <taxon>Strongyloidea</taxon>
        <taxon>Heligmosomidae</taxon>
        <taxon>Heligmosomoides</taxon>
    </lineage>
</organism>
<evidence type="ECO:0000256" key="1">
    <source>
        <dbReference type="SAM" id="MobiDB-lite"/>
    </source>
</evidence>
<protein>
    <submittedName>
        <fullName evidence="5">Secreted protein</fullName>
    </submittedName>
</protein>
<evidence type="ECO:0000313" key="5">
    <source>
        <dbReference type="WBParaSite" id="HPBE_0002349901-mRNA-1"/>
    </source>
</evidence>
<evidence type="ECO:0000313" key="4">
    <source>
        <dbReference type="Proteomes" id="UP000050761"/>
    </source>
</evidence>
<feature type="chain" id="PRO_5044552174" evidence="2">
    <location>
        <begin position="20"/>
        <end position="143"/>
    </location>
</feature>
<feature type="signal peptide" evidence="2">
    <location>
        <begin position="1"/>
        <end position="19"/>
    </location>
</feature>
<dbReference type="EMBL" id="UZAH01035128">
    <property type="protein sequence ID" value="VDP39177.1"/>
    <property type="molecule type" value="Genomic_DNA"/>
</dbReference>
<evidence type="ECO:0000256" key="2">
    <source>
        <dbReference type="SAM" id="SignalP"/>
    </source>
</evidence>
<gene>
    <name evidence="3" type="ORF">HPBE_LOCUS23498</name>
</gene>
<keyword evidence="2" id="KW-0732">Signal</keyword>
<accession>A0A183GLC9</accession>
<reference evidence="5" key="2">
    <citation type="submission" date="2019-09" db="UniProtKB">
        <authorList>
            <consortium name="WormBaseParasite"/>
        </authorList>
    </citation>
    <scope>IDENTIFICATION</scope>
</reference>
<dbReference type="Proteomes" id="UP000050761">
    <property type="component" value="Unassembled WGS sequence"/>
</dbReference>
<proteinExistence type="predicted"/>